<dbReference type="PROSITE" id="PS50005">
    <property type="entry name" value="TPR"/>
    <property type="match status" value="3"/>
</dbReference>
<dbReference type="Gene3D" id="1.25.40.10">
    <property type="entry name" value="Tetratricopeptide repeat domain"/>
    <property type="match status" value="2"/>
</dbReference>
<protein>
    <recommendedName>
        <fullName evidence="15">Mitochondrial outer membrane translocase receptor TOM70</fullName>
    </recommendedName>
</protein>
<evidence type="ECO:0000256" key="2">
    <source>
        <dbReference type="ARBA" id="ARBA00022692"/>
    </source>
</evidence>
<evidence type="ECO:0000256" key="4">
    <source>
        <dbReference type="ARBA" id="ARBA00022787"/>
    </source>
</evidence>
<dbReference type="GO" id="GO:0008320">
    <property type="term" value="F:protein transmembrane transporter activity"/>
    <property type="evidence" value="ECO:0007669"/>
    <property type="project" value="TreeGrafter"/>
</dbReference>
<dbReference type="Proteomes" id="UP000193560">
    <property type="component" value="Unassembled WGS sequence"/>
</dbReference>
<keyword evidence="6 12" id="KW-1133">Transmembrane helix</keyword>
<evidence type="ECO:0000256" key="10">
    <source>
        <dbReference type="PROSITE-ProRule" id="PRU00339"/>
    </source>
</evidence>
<evidence type="ECO:0000256" key="9">
    <source>
        <dbReference type="ARBA" id="ARBA00038030"/>
    </source>
</evidence>
<comment type="similarity">
    <text evidence="9">Belongs to the Tom70 family.</text>
</comment>
<evidence type="ECO:0000256" key="6">
    <source>
        <dbReference type="ARBA" id="ARBA00022989"/>
    </source>
</evidence>
<evidence type="ECO:0000313" key="14">
    <source>
        <dbReference type="Proteomes" id="UP000193560"/>
    </source>
</evidence>
<dbReference type="SMART" id="SM00028">
    <property type="entry name" value="TPR"/>
    <property type="match status" value="9"/>
</dbReference>
<dbReference type="SUPFAM" id="SSF48452">
    <property type="entry name" value="TPR-like"/>
    <property type="match status" value="2"/>
</dbReference>
<feature type="repeat" description="TPR" evidence="10">
    <location>
        <begin position="368"/>
        <end position="401"/>
    </location>
</feature>
<dbReference type="GO" id="GO:0005741">
    <property type="term" value="C:mitochondrial outer membrane"/>
    <property type="evidence" value="ECO:0007669"/>
    <property type="project" value="UniProtKB-SubCell"/>
</dbReference>
<feature type="transmembrane region" description="Helical" evidence="12">
    <location>
        <begin position="33"/>
        <end position="53"/>
    </location>
</feature>
<feature type="region of interest" description="Disordered" evidence="11">
    <location>
        <begin position="55"/>
        <end position="76"/>
    </location>
</feature>
<feature type="repeat" description="TPR" evidence="10">
    <location>
        <begin position="436"/>
        <end position="469"/>
    </location>
</feature>
<evidence type="ECO:0000256" key="8">
    <source>
        <dbReference type="ARBA" id="ARBA00023136"/>
    </source>
</evidence>
<dbReference type="GO" id="GO:0030150">
    <property type="term" value="P:protein import into mitochondrial matrix"/>
    <property type="evidence" value="ECO:0007669"/>
    <property type="project" value="TreeGrafter"/>
</dbReference>
<dbReference type="PANTHER" id="PTHR46208:SF1">
    <property type="entry name" value="MITOCHONDRIAL IMPORT RECEPTOR SUBUNIT TOM70"/>
    <property type="match status" value="1"/>
</dbReference>
<dbReference type="Pfam" id="PF13432">
    <property type="entry name" value="TPR_16"/>
    <property type="match status" value="1"/>
</dbReference>
<dbReference type="InterPro" id="IPR019734">
    <property type="entry name" value="TPR_rpt"/>
</dbReference>
<dbReference type="PROSITE" id="PS50293">
    <property type="entry name" value="TPR_REGION"/>
    <property type="match status" value="1"/>
</dbReference>
<dbReference type="Pfam" id="PF13181">
    <property type="entry name" value="TPR_8"/>
    <property type="match status" value="2"/>
</dbReference>
<organism evidence="13 14">
    <name type="scientific">Absidia repens</name>
    <dbReference type="NCBI Taxonomy" id="90262"/>
    <lineage>
        <taxon>Eukaryota</taxon>
        <taxon>Fungi</taxon>
        <taxon>Fungi incertae sedis</taxon>
        <taxon>Mucoromycota</taxon>
        <taxon>Mucoromycotina</taxon>
        <taxon>Mucoromycetes</taxon>
        <taxon>Mucorales</taxon>
        <taxon>Cunninghamellaceae</taxon>
        <taxon>Absidia</taxon>
    </lineage>
</organism>
<evidence type="ECO:0008006" key="15">
    <source>
        <dbReference type="Google" id="ProtNLM"/>
    </source>
</evidence>
<dbReference type="GO" id="GO:0030943">
    <property type="term" value="F:mitochondrion targeting sequence binding"/>
    <property type="evidence" value="ECO:0007669"/>
    <property type="project" value="TreeGrafter"/>
</dbReference>
<dbReference type="GO" id="GO:0045039">
    <property type="term" value="P:protein insertion into mitochondrial inner membrane"/>
    <property type="evidence" value="ECO:0007669"/>
    <property type="project" value="TreeGrafter"/>
</dbReference>
<accession>A0A1X2HYR7</accession>
<evidence type="ECO:0000256" key="11">
    <source>
        <dbReference type="SAM" id="MobiDB-lite"/>
    </source>
</evidence>
<dbReference type="PANTHER" id="PTHR46208">
    <property type="entry name" value="MITOCHONDRIAL IMPORT RECEPTOR SUBUNIT TOM70"/>
    <property type="match status" value="1"/>
</dbReference>
<sequence length="509" mass="57002">MINTPKPITTSSQPSSSASSADKIKRFLEDKDWKFYCALVTGVALVGISAYYLTPSSSPPSSPKKKPSTSSNTADTSKGMIDYAALTMEAIEELTPQERHKGAQILKEKGNKLFGAKEYEDAVAVYTNAIRFKADPIYYSNRAACYSFLGQHDRVIADTNEALKLDPTYIKAINRRAQAYAKQNQLNEALYDFTSVCILDGFKNDNASKSMERILKEVASSRAKEIMKIKTHRLPSNNYVSAYLHSFRPAKLELPTTTDKDSGDYYFAKAYGALLDKDYTTALEASEMAVELGCSPAYLPAALNLKGTFVFLKGDNEGALECLDKAVELDPKYIQCYIKRSSIYIEQQNIVAAFKEFEDAIAINANNPDTYYHRGQIFYISSKLEEAAKDYTESIRLDDSFLFAHVQLGVAQYKMGSVSTSMTTFRNALKQFPESADVHNYYGELLADQQKFDEAIDMFTKAIELDPKNPLPYINKAMLKFQLKSDIEEAIRLCKKALEGKSDVLILYI</sequence>
<evidence type="ECO:0000256" key="1">
    <source>
        <dbReference type="ARBA" id="ARBA00004572"/>
    </source>
</evidence>
<name>A0A1X2HYR7_9FUNG</name>
<dbReference type="OrthoDB" id="2942533at2759"/>
<feature type="repeat" description="TPR" evidence="10">
    <location>
        <begin position="300"/>
        <end position="333"/>
    </location>
</feature>
<proteinExistence type="inferred from homology"/>
<evidence type="ECO:0000256" key="5">
    <source>
        <dbReference type="ARBA" id="ARBA00022803"/>
    </source>
</evidence>
<gene>
    <name evidence="13" type="ORF">BCR42DRAFT_337937</name>
</gene>
<feature type="compositionally biased region" description="Low complexity" evidence="11">
    <location>
        <begin position="11"/>
        <end position="21"/>
    </location>
</feature>
<feature type="region of interest" description="Disordered" evidence="11">
    <location>
        <begin position="1"/>
        <end position="21"/>
    </location>
</feature>
<keyword evidence="14" id="KW-1185">Reference proteome</keyword>
<keyword evidence="7" id="KW-0496">Mitochondrion</keyword>
<feature type="compositionally biased region" description="Polar residues" evidence="11">
    <location>
        <begin position="1"/>
        <end position="10"/>
    </location>
</feature>
<keyword evidence="4" id="KW-1000">Mitochondrion outer membrane</keyword>
<dbReference type="InterPro" id="IPR011990">
    <property type="entry name" value="TPR-like_helical_dom_sf"/>
</dbReference>
<reference evidence="13 14" key="1">
    <citation type="submission" date="2016-07" db="EMBL/GenBank/DDBJ databases">
        <title>Pervasive Adenine N6-methylation of Active Genes in Fungi.</title>
        <authorList>
            <consortium name="DOE Joint Genome Institute"/>
            <person name="Mondo S.J."/>
            <person name="Dannebaum R.O."/>
            <person name="Kuo R.C."/>
            <person name="Labutti K."/>
            <person name="Haridas S."/>
            <person name="Kuo A."/>
            <person name="Salamov A."/>
            <person name="Ahrendt S.R."/>
            <person name="Lipzen A."/>
            <person name="Sullivan W."/>
            <person name="Andreopoulos W.B."/>
            <person name="Clum A."/>
            <person name="Lindquist E."/>
            <person name="Daum C."/>
            <person name="Ramamoorthy G.K."/>
            <person name="Gryganskyi A."/>
            <person name="Culley D."/>
            <person name="Magnuson J.K."/>
            <person name="James T.Y."/>
            <person name="O'Malley M.A."/>
            <person name="Stajich J.E."/>
            <person name="Spatafora J.W."/>
            <person name="Visel A."/>
            <person name="Grigoriev I.V."/>
        </authorList>
    </citation>
    <scope>NUCLEOTIDE SEQUENCE [LARGE SCALE GENOMIC DNA]</scope>
    <source>
        <strain evidence="13 14">NRRL 1336</strain>
    </source>
</reference>
<evidence type="ECO:0000256" key="12">
    <source>
        <dbReference type="SAM" id="Phobius"/>
    </source>
</evidence>
<dbReference type="EMBL" id="MCGE01000044">
    <property type="protein sequence ID" value="ORZ05480.1"/>
    <property type="molecule type" value="Genomic_DNA"/>
</dbReference>
<evidence type="ECO:0000313" key="13">
    <source>
        <dbReference type="EMBL" id="ORZ05480.1"/>
    </source>
</evidence>
<keyword evidence="2 12" id="KW-0812">Transmembrane</keyword>
<dbReference type="STRING" id="90262.A0A1X2HYR7"/>
<comment type="caution">
    <text evidence="13">The sequence shown here is derived from an EMBL/GenBank/DDBJ whole genome shotgun (WGS) entry which is preliminary data.</text>
</comment>
<keyword evidence="8 12" id="KW-0472">Membrane</keyword>
<keyword evidence="3" id="KW-0677">Repeat</keyword>
<comment type="subcellular location">
    <subcellularLocation>
        <location evidence="1">Mitochondrion outer membrane</location>
        <topology evidence="1">Single-pass membrane protein</topology>
    </subcellularLocation>
</comment>
<dbReference type="AlphaFoldDB" id="A0A1X2HYR7"/>
<evidence type="ECO:0000256" key="3">
    <source>
        <dbReference type="ARBA" id="ARBA00022737"/>
    </source>
</evidence>
<evidence type="ECO:0000256" key="7">
    <source>
        <dbReference type="ARBA" id="ARBA00023128"/>
    </source>
</evidence>
<keyword evidence="5 10" id="KW-0802">TPR repeat</keyword>